<dbReference type="InterPro" id="IPR000653">
    <property type="entry name" value="DegT/StrS_aminotransferase"/>
</dbReference>
<dbReference type="InterPro" id="IPR015422">
    <property type="entry name" value="PyrdxlP-dep_Trfase_small"/>
</dbReference>
<name>A0A1W1D291_9ZZZZ</name>
<dbReference type="GO" id="GO:0030170">
    <property type="term" value="F:pyridoxal phosphate binding"/>
    <property type="evidence" value="ECO:0007669"/>
    <property type="project" value="TreeGrafter"/>
</dbReference>
<evidence type="ECO:0000313" key="1">
    <source>
        <dbReference type="EMBL" id="SFV74678.1"/>
    </source>
</evidence>
<dbReference type="Gene3D" id="3.90.1150.10">
    <property type="entry name" value="Aspartate Aminotransferase, domain 1"/>
    <property type="match status" value="1"/>
</dbReference>
<dbReference type="InterPro" id="IPR015421">
    <property type="entry name" value="PyrdxlP-dep_Trfase_major"/>
</dbReference>
<dbReference type="InterPro" id="IPR015424">
    <property type="entry name" value="PyrdxlP-dep_Trfase"/>
</dbReference>
<dbReference type="Gene3D" id="3.40.640.10">
    <property type="entry name" value="Type I PLP-dependent aspartate aminotransferase-like (Major domain)"/>
    <property type="match status" value="1"/>
</dbReference>
<keyword evidence="1" id="KW-0808">Transferase</keyword>
<proteinExistence type="predicted"/>
<dbReference type="CDD" id="cd00616">
    <property type="entry name" value="AHBA_syn"/>
    <property type="match status" value="1"/>
</dbReference>
<reference evidence="1" key="1">
    <citation type="submission" date="2016-10" db="EMBL/GenBank/DDBJ databases">
        <authorList>
            <person name="de Groot N.N."/>
        </authorList>
    </citation>
    <scope>NUCLEOTIDE SEQUENCE</scope>
</reference>
<dbReference type="PIRSF" id="PIRSF000390">
    <property type="entry name" value="PLP_StrS"/>
    <property type="match status" value="1"/>
</dbReference>
<dbReference type="AlphaFoldDB" id="A0A1W1D291"/>
<dbReference type="SUPFAM" id="SSF53383">
    <property type="entry name" value="PLP-dependent transferases"/>
    <property type="match status" value="1"/>
</dbReference>
<organism evidence="1">
    <name type="scientific">hydrothermal vent metagenome</name>
    <dbReference type="NCBI Taxonomy" id="652676"/>
    <lineage>
        <taxon>unclassified sequences</taxon>
        <taxon>metagenomes</taxon>
        <taxon>ecological metagenomes</taxon>
    </lineage>
</organism>
<dbReference type="GO" id="GO:0000271">
    <property type="term" value="P:polysaccharide biosynthetic process"/>
    <property type="evidence" value="ECO:0007669"/>
    <property type="project" value="TreeGrafter"/>
</dbReference>
<gene>
    <name evidence="1" type="ORF">MNB_SM-3-569</name>
</gene>
<protein>
    <submittedName>
        <fullName evidence="1">Bacillosamine/Legionaminic acid biosynthesis aminotransferase PglE 4-keto-6-deoxy-N-Acetyl-D-hexosaminyl-(Lipid carrier) aminotransferase</fullName>
    </submittedName>
</protein>
<dbReference type="GO" id="GO:0008483">
    <property type="term" value="F:transaminase activity"/>
    <property type="evidence" value="ECO:0007669"/>
    <property type="project" value="UniProtKB-KW"/>
</dbReference>
<dbReference type="PANTHER" id="PTHR30244">
    <property type="entry name" value="TRANSAMINASE"/>
    <property type="match status" value="1"/>
</dbReference>
<accession>A0A1W1D291</accession>
<dbReference type="PANTHER" id="PTHR30244:SF34">
    <property type="entry name" value="DTDP-4-AMINO-4,6-DIDEOXYGALACTOSE TRANSAMINASE"/>
    <property type="match status" value="1"/>
</dbReference>
<dbReference type="Pfam" id="PF01041">
    <property type="entry name" value="DegT_DnrJ_EryC1"/>
    <property type="match status" value="1"/>
</dbReference>
<dbReference type="EMBL" id="FPHP01000002">
    <property type="protein sequence ID" value="SFV74678.1"/>
    <property type="molecule type" value="Genomic_DNA"/>
</dbReference>
<sequence>MMQIPFHKTHTTKEEIDAVVQAMESGWLTMGPKTIEFEEHFQNYIGSLYSVSVNSATAALHLALKAIGLQRDDEVIIPTNTFIATAEVVTYFDAKPILCDIEEKTYNIDVKKIEPLITKKTKAIIPVHFAGQPCDMDAIYLLAQKYNLKVIEDAAHALPSSYKGVKIGNLSQTDITCFSFYATKTLSTGEGGMATTNNHSYAKSMKINRLHGISKDAWDRYTLKGAWRYDVVDNGAKYNTTDMNAALGIVQLKKQEMLYQKRVHIAQRYNEAFQNNPNIITPFIKADRTTSWHLYVIQVENRDEVLEQLKAFGIGCSVHFIPIHYHTYYKTRYCYKQEDYPVANQVFQHSLSLPIYPDMSEEEIEYVIQKVKEVVDV</sequence>
<keyword evidence="1" id="KW-0032">Aminotransferase</keyword>